<keyword evidence="5" id="KW-1185">Reference proteome</keyword>
<name>A0A812ULU1_9DINO</name>
<dbReference type="Pfam" id="PF12796">
    <property type="entry name" value="Ank_2"/>
    <property type="match status" value="1"/>
</dbReference>
<proteinExistence type="predicted"/>
<dbReference type="PANTHER" id="PTHR24201:SF15">
    <property type="entry name" value="ANKYRIN REPEAT DOMAIN-CONTAINING PROTEIN 66"/>
    <property type="match status" value="1"/>
</dbReference>
<dbReference type="InterPro" id="IPR050776">
    <property type="entry name" value="Ank_Repeat/CDKN_Inhibitor"/>
</dbReference>
<dbReference type="PROSITE" id="PS50088">
    <property type="entry name" value="ANK_REPEAT"/>
    <property type="match status" value="2"/>
</dbReference>
<sequence>MLRVSWATSGEELAAIPVEELRDVMSLKQRLQQLHGISRYRQRFLSSTSPLEDHDRLDAPMDVQLVLLPFVSTSALAPEVLRGDVAKVETMLLEPQDPNIVTPHVQPPLLCAVEEGHMQLARMLMDAKADAAVEGHGGYAALQQAAKMGHPDMVCLLLEEGVEVNMADSQGWTALHVAAMLGHKEIAELLLDAGIDKHRADKNGLTALAVAKRVRQHRIVDLLC</sequence>
<dbReference type="Proteomes" id="UP000604046">
    <property type="component" value="Unassembled WGS sequence"/>
</dbReference>
<feature type="repeat" description="ANK" evidence="3">
    <location>
        <begin position="170"/>
        <end position="202"/>
    </location>
</feature>
<dbReference type="EMBL" id="CAJNDS010002733">
    <property type="protein sequence ID" value="CAE7576954.1"/>
    <property type="molecule type" value="Genomic_DNA"/>
</dbReference>
<gene>
    <name evidence="4" type="ORF">SNAT2548_LOCUS32914</name>
</gene>
<dbReference type="OrthoDB" id="10264606at2759"/>
<comment type="caution">
    <text evidence="4">The sequence shown here is derived from an EMBL/GenBank/DDBJ whole genome shotgun (WGS) entry which is preliminary data.</text>
</comment>
<dbReference type="SMART" id="SM00248">
    <property type="entry name" value="ANK"/>
    <property type="match status" value="3"/>
</dbReference>
<dbReference type="InterPro" id="IPR029071">
    <property type="entry name" value="Ubiquitin-like_domsf"/>
</dbReference>
<dbReference type="AlphaFoldDB" id="A0A812ULU1"/>
<evidence type="ECO:0000256" key="2">
    <source>
        <dbReference type="ARBA" id="ARBA00023043"/>
    </source>
</evidence>
<dbReference type="PROSITE" id="PS50297">
    <property type="entry name" value="ANK_REP_REGION"/>
    <property type="match status" value="2"/>
</dbReference>
<accession>A0A812ULU1</accession>
<keyword evidence="1" id="KW-0677">Repeat</keyword>
<dbReference type="SUPFAM" id="SSF54236">
    <property type="entry name" value="Ubiquitin-like"/>
    <property type="match status" value="1"/>
</dbReference>
<organism evidence="4 5">
    <name type="scientific">Symbiodinium natans</name>
    <dbReference type="NCBI Taxonomy" id="878477"/>
    <lineage>
        <taxon>Eukaryota</taxon>
        <taxon>Sar</taxon>
        <taxon>Alveolata</taxon>
        <taxon>Dinophyceae</taxon>
        <taxon>Suessiales</taxon>
        <taxon>Symbiodiniaceae</taxon>
        <taxon>Symbiodinium</taxon>
    </lineage>
</organism>
<dbReference type="Pfam" id="PF13637">
    <property type="entry name" value="Ank_4"/>
    <property type="match status" value="1"/>
</dbReference>
<dbReference type="InterPro" id="IPR002110">
    <property type="entry name" value="Ankyrin_rpt"/>
</dbReference>
<reference evidence="4" key="1">
    <citation type="submission" date="2021-02" db="EMBL/GenBank/DDBJ databases">
        <authorList>
            <person name="Dougan E. K."/>
            <person name="Rhodes N."/>
            <person name="Thang M."/>
            <person name="Chan C."/>
        </authorList>
    </citation>
    <scope>NUCLEOTIDE SEQUENCE</scope>
</reference>
<dbReference type="InterPro" id="IPR036770">
    <property type="entry name" value="Ankyrin_rpt-contain_sf"/>
</dbReference>
<dbReference type="Gene3D" id="1.25.40.20">
    <property type="entry name" value="Ankyrin repeat-containing domain"/>
    <property type="match status" value="2"/>
</dbReference>
<evidence type="ECO:0000256" key="3">
    <source>
        <dbReference type="PROSITE-ProRule" id="PRU00023"/>
    </source>
</evidence>
<protein>
    <submittedName>
        <fullName evidence="4">Uncharacterized protein</fullName>
    </submittedName>
</protein>
<dbReference type="PANTHER" id="PTHR24201">
    <property type="entry name" value="ANK_REP_REGION DOMAIN-CONTAINING PROTEIN"/>
    <property type="match status" value="1"/>
</dbReference>
<dbReference type="SUPFAM" id="SSF48403">
    <property type="entry name" value="Ankyrin repeat"/>
    <property type="match status" value="1"/>
</dbReference>
<evidence type="ECO:0000313" key="5">
    <source>
        <dbReference type="Proteomes" id="UP000604046"/>
    </source>
</evidence>
<feature type="repeat" description="ANK" evidence="3">
    <location>
        <begin position="137"/>
        <end position="169"/>
    </location>
</feature>
<evidence type="ECO:0000313" key="4">
    <source>
        <dbReference type="EMBL" id="CAE7576954.1"/>
    </source>
</evidence>
<keyword evidence="2 3" id="KW-0040">ANK repeat</keyword>
<evidence type="ECO:0000256" key="1">
    <source>
        <dbReference type="ARBA" id="ARBA00022737"/>
    </source>
</evidence>